<dbReference type="GO" id="GO:0008993">
    <property type="term" value="F:rhamnulokinase activity"/>
    <property type="evidence" value="ECO:0007669"/>
    <property type="project" value="InterPro"/>
</dbReference>
<organism evidence="9 10">
    <name type="scientific">Companilactobacillus nantensis DSM 16982</name>
    <dbReference type="NCBI Taxonomy" id="1423774"/>
    <lineage>
        <taxon>Bacteria</taxon>
        <taxon>Bacillati</taxon>
        <taxon>Bacillota</taxon>
        <taxon>Bacilli</taxon>
        <taxon>Lactobacillales</taxon>
        <taxon>Lactobacillaceae</taxon>
        <taxon>Companilactobacillus</taxon>
    </lineage>
</organism>
<evidence type="ECO:0000256" key="5">
    <source>
        <dbReference type="ARBA" id="ARBA00022840"/>
    </source>
</evidence>
<dbReference type="InterPro" id="IPR018485">
    <property type="entry name" value="FGGY_C"/>
</dbReference>
<dbReference type="GO" id="GO:0005524">
    <property type="term" value="F:ATP binding"/>
    <property type="evidence" value="ECO:0007669"/>
    <property type="project" value="UniProtKB-KW"/>
</dbReference>
<dbReference type="GO" id="GO:0019301">
    <property type="term" value="P:rhamnose catabolic process"/>
    <property type="evidence" value="ECO:0007669"/>
    <property type="project" value="InterPro"/>
</dbReference>
<dbReference type="CDD" id="cd07771">
    <property type="entry name" value="ASKHA_NBD_FGGY_RhaB-like"/>
    <property type="match status" value="1"/>
</dbReference>
<evidence type="ECO:0000256" key="3">
    <source>
        <dbReference type="ARBA" id="ARBA00022741"/>
    </source>
</evidence>
<keyword evidence="10" id="KW-1185">Reference proteome</keyword>
<dbReference type="STRING" id="1423774.FD31_GL001395"/>
<feature type="domain" description="Carbohydrate kinase FGGY N-terminal" evidence="7">
    <location>
        <begin position="4"/>
        <end position="239"/>
    </location>
</feature>
<dbReference type="PANTHER" id="PTHR43095">
    <property type="entry name" value="SUGAR KINASE"/>
    <property type="match status" value="1"/>
</dbReference>
<dbReference type="InterPro" id="IPR018484">
    <property type="entry name" value="FGGY_N"/>
</dbReference>
<keyword evidence="5" id="KW-0067">ATP-binding</keyword>
<keyword evidence="6" id="KW-0684">Rhamnose metabolism</keyword>
<evidence type="ECO:0000256" key="6">
    <source>
        <dbReference type="ARBA" id="ARBA00023308"/>
    </source>
</evidence>
<feature type="domain" description="Carbohydrate kinase FGGY C-terminal" evidence="8">
    <location>
        <begin position="249"/>
        <end position="439"/>
    </location>
</feature>
<dbReference type="InterPro" id="IPR043129">
    <property type="entry name" value="ATPase_NBD"/>
</dbReference>
<keyword evidence="4 9" id="KW-0418">Kinase</keyword>
<evidence type="ECO:0000256" key="1">
    <source>
        <dbReference type="ARBA" id="ARBA00009156"/>
    </source>
</evidence>
<dbReference type="Pfam" id="PF02782">
    <property type="entry name" value="FGGY_C"/>
    <property type="match status" value="1"/>
</dbReference>
<evidence type="ECO:0000313" key="9">
    <source>
        <dbReference type="EMBL" id="KRM15059.1"/>
    </source>
</evidence>
<comment type="caution">
    <text evidence="9">The sequence shown here is derived from an EMBL/GenBank/DDBJ whole genome shotgun (WGS) entry which is preliminary data.</text>
</comment>
<protein>
    <submittedName>
        <fullName evidence="9">Carbohydrate kinase FGGY</fullName>
    </submittedName>
</protein>
<dbReference type="Pfam" id="PF00370">
    <property type="entry name" value="FGGY_N"/>
    <property type="match status" value="1"/>
</dbReference>
<evidence type="ECO:0000259" key="8">
    <source>
        <dbReference type="Pfam" id="PF02782"/>
    </source>
</evidence>
<proteinExistence type="inferred from homology"/>
<reference evidence="9 10" key="1">
    <citation type="journal article" date="2015" name="Genome Announc.">
        <title>Expanding the biotechnology potential of lactobacilli through comparative genomics of 213 strains and associated genera.</title>
        <authorList>
            <person name="Sun Z."/>
            <person name="Harris H.M."/>
            <person name="McCann A."/>
            <person name="Guo C."/>
            <person name="Argimon S."/>
            <person name="Zhang W."/>
            <person name="Yang X."/>
            <person name="Jeffery I.B."/>
            <person name="Cooney J.C."/>
            <person name="Kagawa T.F."/>
            <person name="Liu W."/>
            <person name="Song Y."/>
            <person name="Salvetti E."/>
            <person name="Wrobel A."/>
            <person name="Rasinkangas P."/>
            <person name="Parkhill J."/>
            <person name="Rea M.C."/>
            <person name="O'Sullivan O."/>
            <person name="Ritari J."/>
            <person name="Douillard F.P."/>
            <person name="Paul Ross R."/>
            <person name="Yang R."/>
            <person name="Briner A.E."/>
            <person name="Felis G.E."/>
            <person name="de Vos W.M."/>
            <person name="Barrangou R."/>
            <person name="Klaenhammer T.R."/>
            <person name="Caufield P.W."/>
            <person name="Cui Y."/>
            <person name="Zhang H."/>
            <person name="O'Toole P.W."/>
        </authorList>
    </citation>
    <scope>NUCLEOTIDE SEQUENCE [LARGE SCALE GENOMIC DNA]</scope>
    <source>
        <strain evidence="9 10">DSM 16982</strain>
    </source>
</reference>
<name>A0A0R1WJB7_9LACO</name>
<evidence type="ECO:0000313" key="10">
    <source>
        <dbReference type="Proteomes" id="UP000051302"/>
    </source>
</evidence>
<gene>
    <name evidence="9" type="ORF">FD31_GL001395</name>
</gene>
<comment type="similarity">
    <text evidence="1">Belongs to the FGGY kinase family.</text>
</comment>
<dbReference type="PANTHER" id="PTHR43095:SF5">
    <property type="entry name" value="XYLULOSE KINASE"/>
    <property type="match status" value="1"/>
</dbReference>
<dbReference type="Proteomes" id="UP000051302">
    <property type="component" value="Unassembled WGS sequence"/>
</dbReference>
<evidence type="ECO:0000256" key="4">
    <source>
        <dbReference type="ARBA" id="ARBA00022777"/>
    </source>
</evidence>
<dbReference type="Gene3D" id="3.30.420.40">
    <property type="match status" value="2"/>
</dbReference>
<accession>A0A0R1WJB7</accession>
<dbReference type="AlphaFoldDB" id="A0A0R1WJB7"/>
<dbReference type="InterPro" id="IPR050406">
    <property type="entry name" value="FGGY_Carb_Kinase"/>
</dbReference>
<keyword evidence="2" id="KW-0808">Transferase</keyword>
<dbReference type="PATRIC" id="fig|1423774.3.peg.1446"/>
<evidence type="ECO:0000256" key="2">
    <source>
        <dbReference type="ARBA" id="ARBA00022679"/>
    </source>
</evidence>
<dbReference type="EMBL" id="AZFV01000027">
    <property type="protein sequence ID" value="KRM15059.1"/>
    <property type="molecule type" value="Genomic_DNA"/>
</dbReference>
<dbReference type="InterPro" id="IPR013449">
    <property type="entry name" value="Rhamnulokinase"/>
</dbReference>
<sequence length="473" mass="53324">MTNVLAMDFGASSGRAIVGRYEDGKIQLDETHRFENGPIYFEDKLSWDVEKLFSEIKQGIKNSNQKYEITSLGIDTWGVDFGLIDEYGDLIGVPMHYRGVNTEKILKRISDFISLQDLYDSTGNQIMKINTLFQILSIREYYPDQYFRTRKILMISDLFNYMLTGKMAAERSIASTTQLTNPYSKDWSKKIVDNFNLNAQLLPEIVDEGNQLGCIRKNLNLGDIQVINVCQHDTASAVLSIPATSPFLFISCGTWSLVGTELNHPILNEKALKYNLTNESGFNKTTEFLKNCTGLWIVQELRRNYHEVGIDFSYEEITEMVKNTKDTVCVIDTDDDLFNEPGDMRQRIAQYASDSQQKVPTGPGEFFKCAYESLAQKYFETIKEIEDATGKTYPEIHVVGGGSKSKYFCQLIANVTQKNVLAGPAEATAMGNVLMQLISLGEIKDVAEARKIVANSVTIESFAPLQKSKLVEE</sequence>
<evidence type="ECO:0000259" key="7">
    <source>
        <dbReference type="Pfam" id="PF00370"/>
    </source>
</evidence>
<keyword evidence="3" id="KW-0547">Nucleotide-binding</keyword>
<dbReference type="RefSeq" id="WP_057892802.1">
    <property type="nucleotide sequence ID" value="NZ_AZFV01000027.1"/>
</dbReference>
<dbReference type="SUPFAM" id="SSF53067">
    <property type="entry name" value="Actin-like ATPase domain"/>
    <property type="match status" value="2"/>
</dbReference>